<dbReference type="SUPFAM" id="SSF89392">
    <property type="entry name" value="Prokaryotic lipoproteins and lipoprotein localization factors"/>
    <property type="match status" value="1"/>
</dbReference>
<dbReference type="RefSeq" id="WP_074931517.1">
    <property type="nucleotide sequence ID" value="NZ_FORI01000005.1"/>
</dbReference>
<organism evidence="3 4">
    <name type="scientific">Treponema bryantii</name>
    <dbReference type="NCBI Taxonomy" id="163"/>
    <lineage>
        <taxon>Bacteria</taxon>
        <taxon>Pseudomonadati</taxon>
        <taxon>Spirochaetota</taxon>
        <taxon>Spirochaetia</taxon>
        <taxon>Spirochaetales</taxon>
        <taxon>Treponemataceae</taxon>
        <taxon>Treponema</taxon>
    </lineage>
</organism>
<dbReference type="EMBL" id="FORI01000005">
    <property type="protein sequence ID" value="SFI76658.1"/>
    <property type="molecule type" value="Genomic_DNA"/>
</dbReference>
<gene>
    <name evidence="3" type="ORF">SAMN04487775_105200</name>
</gene>
<dbReference type="PANTHER" id="PTHR35869:SF1">
    <property type="entry name" value="OUTER-MEMBRANE LIPOPROTEIN CARRIER PROTEIN"/>
    <property type="match status" value="1"/>
</dbReference>
<evidence type="ECO:0000256" key="1">
    <source>
        <dbReference type="ARBA" id="ARBA00022729"/>
    </source>
</evidence>
<evidence type="ECO:0000313" key="3">
    <source>
        <dbReference type="EMBL" id="SFI76658.1"/>
    </source>
</evidence>
<reference evidence="4" key="1">
    <citation type="submission" date="2016-10" db="EMBL/GenBank/DDBJ databases">
        <authorList>
            <person name="Varghese N."/>
            <person name="Submissions S."/>
        </authorList>
    </citation>
    <scope>NUCLEOTIDE SEQUENCE [LARGE SCALE GENOMIC DNA]</scope>
    <source>
        <strain evidence="4">XBD1002</strain>
    </source>
</reference>
<dbReference type="OrthoDB" id="306521at2"/>
<accession>A0A1I3KWE9</accession>
<feature type="chain" id="PRO_5010318643" evidence="2">
    <location>
        <begin position="20"/>
        <end position="224"/>
    </location>
</feature>
<evidence type="ECO:0000256" key="2">
    <source>
        <dbReference type="SAM" id="SignalP"/>
    </source>
</evidence>
<dbReference type="InterPro" id="IPR004564">
    <property type="entry name" value="OM_lipoprot_carrier_LolA-like"/>
</dbReference>
<name>A0A1I3KWE9_9SPIR</name>
<keyword evidence="3" id="KW-0449">Lipoprotein</keyword>
<dbReference type="PANTHER" id="PTHR35869">
    <property type="entry name" value="OUTER-MEMBRANE LIPOPROTEIN CARRIER PROTEIN"/>
    <property type="match status" value="1"/>
</dbReference>
<protein>
    <submittedName>
        <fullName evidence="3">Outer membrane lipoprotein-sorting protein</fullName>
    </submittedName>
</protein>
<dbReference type="Gene3D" id="2.50.20.10">
    <property type="entry name" value="Lipoprotein localisation LolA/LolB/LppX"/>
    <property type="match status" value="1"/>
</dbReference>
<keyword evidence="4" id="KW-1185">Reference proteome</keyword>
<evidence type="ECO:0000313" key="4">
    <source>
        <dbReference type="Proteomes" id="UP000182737"/>
    </source>
</evidence>
<dbReference type="Proteomes" id="UP000182737">
    <property type="component" value="Unassembled WGS sequence"/>
</dbReference>
<dbReference type="AlphaFoldDB" id="A0A1I3KWE9"/>
<feature type="signal peptide" evidence="2">
    <location>
        <begin position="1"/>
        <end position="19"/>
    </location>
</feature>
<dbReference type="CDD" id="cd16325">
    <property type="entry name" value="LolA"/>
    <property type="match status" value="1"/>
</dbReference>
<proteinExistence type="predicted"/>
<keyword evidence="1 2" id="KW-0732">Signal</keyword>
<sequence>MKKLLLTFCAFLFVSTVFAQNITTASAYFKTISEYYGTIKDYEVDYEIRIDKSESRGKLSFKAPNLLRMDYTNPEEQVICFNGDVLTIYIKEPAEAVLQQQVNAGSTSSATTMTTPQGLSLMSRYYTVAYETGQNAEPLEEGSDEMVVKLILTRKSASEAFRYIKLAINDETKLIRRIEAVTTKGEEFVFDFYDYVLNQNISEQRFVYDAPSSANNYNNFLFTE</sequence>
<dbReference type="InterPro" id="IPR029046">
    <property type="entry name" value="LolA/LolB/LppX"/>
</dbReference>
<dbReference type="Pfam" id="PF03548">
    <property type="entry name" value="LolA"/>
    <property type="match status" value="1"/>
</dbReference>